<evidence type="ECO:0000313" key="3">
    <source>
        <dbReference type="Proteomes" id="UP000175707"/>
    </source>
</evidence>
<feature type="region of interest" description="Disordered" evidence="1">
    <location>
        <begin position="104"/>
        <end position="153"/>
    </location>
</feature>
<dbReference type="Proteomes" id="UP000175707">
    <property type="component" value="Unassembled WGS sequence"/>
</dbReference>
<proteinExistence type="predicted"/>
<dbReference type="AlphaFoldDB" id="A0A1E7YTY2"/>
<name>A0A1E7YTY2_9PROT</name>
<evidence type="ECO:0000313" key="2">
    <source>
        <dbReference type="EMBL" id="OFC55122.1"/>
    </source>
</evidence>
<sequence>MYKRPAQIQFLSPRNPARSAAALELCAERGAGWVLAAGAEAPPQWPDLIVWLDTLPQEDSAARSPQALLRHWPLAEPWPEDLARRVDGLLGGLRLLARMDGSGAPGRADLSGVGKNGPASLPALPHSDQDGRRTSPGNGSGRRRKNCYSPVRT</sequence>
<dbReference type="EMBL" id="LZYH01000690">
    <property type="protein sequence ID" value="OFC55122.1"/>
    <property type="molecule type" value="Genomic_DNA"/>
</dbReference>
<reference evidence="2 3" key="1">
    <citation type="submission" date="2016-06" db="EMBL/GenBank/DDBJ databases">
        <title>Gene turnover analysis identifies the evolutionary adaptation of the extremophile Acidithiobacillus caldus.</title>
        <authorList>
            <person name="Zhang X."/>
        </authorList>
    </citation>
    <scope>NUCLEOTIDE SEQUENCE [LARGE SCALE GENOMIC DNA]</scope>
    <source>
        <strain evidence="2 3">S1</strain>
    </source>
</reference>
<protein>
    <submittedName>
        <fullName evidence="2">Uncharacterized protein</fullName>
    </submittedName>
</protein>
<comment type="caution">
    <text evidence="2">The sequence shown here is derived from an EMBL/GenBank/DDBJ whole genome shotgun (WGS) entry which is preliminary data.</text>
</comment>
<accession>A0A1E7YTY2</accession>
<organism evidence="2 3">
    <name type="scientific">Acidithiobacillus caldus</name>
    <dbReference type="NCBI Taxonomy" id="33059"/>
    <lineage>
        <taxon>Bacteria</taxon>
        <taxon>Pseudomonadati</taxon>
        <taxon>Pseudomonadota</taxon>
        <taxon>Acidithiobacillia</taxon>
        <taxon>Acidithiobacillales</taxon>
        <taxon>Acidithiobacillaceae</taxon>
        <taxon>Acidithiobacillus</taxon>
    </lineage>
</organism>
<evidence type="ECO:0000256" key="1">
    <source>
        <dbReference type="SAM" id="MobiDB-lite"/>
    </source>
</evidence>
<gene>
    <name evidence="2" type="ORF">BAE30_10670</name>
</gene>